<dbReference type="EMBL" id="JAWQEG010001121">
    <property type="protein sequence ID" value="KAK3882167.1"/>
    <property type="molecule type" value="Genomic_DNA"/>
</dbReference>
<keyword evidence="2" id="KW-1185">Reference proteome</keyword>
<evidence type="ECO:0000313" key="1">
    <source>
        <dbReference type="EMBL" id="KAK3882167.1"/>
    </source>
</evidence>
<evidence type="ECO:0000313" key="2">
    <source>
        <dbReference type="Proteomes" id="UP001286313"/>
    </source>
</evidence>
<protein>
    <submittedName>
        <fullName evidence="1">Uncharacterized protein</fullName>
    </submittedName>
</protein>
<comment type="caution">
    <text evidence="1">The sequence shown here is derived from an EMBL/GenBank/DDBJ whole genome shotgun (WGS) entry which is preliminary data.</text>
</comment>
<proteinExistence type="predicted"/>
<dbReference type="AlphaFoldDB" id="A0AAE1FZT9"/>
<dbReference type="Proteomes" id="UP001286313">
    <property type="component" value="Unassembled WGS sequence"/>
</dbReference>
<reference evidence="1" key="1">
    <citation type="submission" date="2023-10" db="EMBL/GenBank/DDBJ databases">
        <title>Genome assemblies of two species of porcelain crab, Petrolisthes cinctipes and Petrolisthes manimaculis (Anomura: Porcellanidae).</title>
        <authorList>
            <person name="Angst P."/>
        </authorList>
    </citation>
    <scope>NUCLEOTIDE SEQUENCE</scope>
    <source>
        <strain evidence="1">PB745_01</strain>
        <tissue evidence="1">Gill</tissue>
    </source>
</reference>
<name>A0AAE1FZT9_PETCI</name>
<sequence length="128" mass="13809">MATQSEEVKWDVISRAAKGLGELDEYTNVLINLDMTRMERGTKGKLRAEAQREAYTPPTLLSLQVQAKNQLVTQAETVLEVAQAMQVAPNDQASTPAAVQAEQVVGDREVQEQVGLVGGEAASVQAED</sequence>
<accession>A0AAE1FZT9</accession>
<gene>
    <name evidence="1" type="ORF">Pcinc_013441</name>
</gene>
<organism evidence="1 2">
    <name type="scientific">Petrolisthes cinctipes</name>
    <name type="common">Flat porcelain crab</name>
    <dbReference type="NCBI Taxonomy" id="88211"/>
    <lineage>
        <taxon>Eukaryota</taxon>
        <taxon>Metazoa</taxon>
        <taxon>Ecdysozoa</taxon>
        <taxon>Arthropoda</taxon>
        <taxon>Crustacea</taxon>
        <taxon>Multicrustacea</taxon>
        <taxon>Malacostraca</taxon>
        <taxon>Eumalacostraca</taxon>
        <taxon>Eucarida</taxon>
        <taxon>Decapoda</taxon>
        <taxon>Pleocyemata</taxon>
        <taxon>Anomura</taxon>
        <taxon>Galatheoidea</taxon>
        <taxon>Porcellanidae</taxon>
        <taxon>Petrolisthes</taxon>
    </lineage>
</organism>